<sequence>MKKYIIFTILYALFIWNINANTKNLTSLVKQSSKIAAQIAIKIYDHQRTINKENAFYNMHQSLLNKKLYSELIFNHIYSEIIKLNRIDIFIEELITNPNQILNLTNFDNFAYKDQINIINNILELIYEEKIQNANHKTNAINFINQIIEKYNSIKLYDDLLIKIKNIKKSYTNMITSQQIYNIYGQPLMELQDNQGIKEINKINIKLEHKIKTSFKQLEEDDENYKIKHFGDISQELKLKALEIIKLFKDKDKEKVNIVIKEISQENLDIIIYYIFGECSILNSKHSTQYIQLLKFLFENTKDYIYKLFHNLSKYYPNSTRNVYNLNNTNLYNYINHKSAIIHVLLQYVLEFQAESFYVNTTNYIDNDASKIFQKNIIKENIILNYCQFGSPFTLFLLNYIITPFRDNYNKIIYNKKSNITLFKEILIELKNEKVISLAFFDQSCTIINAL</sequence>
<protein>
    <submittedName>
        <fullName evidence="1">Uncharacterized protein</fullName>
    </submittedName>
</protein>
<evidence type="ECO:0000313" key="1">
    <source>
        <dbReference type="EMBL" id="CDK30949.1"/>
    </source>
</evidence>
<dbReference type="Proteomes" id="UP000018769">
    <property type="component" value="Chromosome I"/>
</dbReference>
<dbReference type="AlphaFoldDB" id="V6DHC6"/>
<name>V6DHC6_9BACT</name>
<dbReference type="KEGG" id="dpb:BABL1_gene_83"/>
<accession>V6DHC6</accession>
<evidence type="ECO:0000313" key="2">
    <source>
        <dbReference type="Proteomes" id="UP000018769"/>
    </source>
</evidence>
<reference evidence="1 2" key="1">
    <citation type="journal article" date="2015" name="Biol. Direct">
        <title>Babela massiliensis, a representative of a widespread bacterial phylum with unusual adaptations to parasitism in amoebae.</title>
        <authorList>
            <person name="Pagnier I."/>
            <person name="Yutin N."/>
            <person name="Croce O."/>
            <person name="Makarova K.S."/>
            <person name="Wolf Y.I."/>
            <person name="Benamar S."/>
            <person name="Raoult D."/>
            <person name="Koonin E.V."/>
            <person name="La Scola B."/>
        </authorList>
    </citation>
    <scope>NUCLEOTIDE SEQUENCE [LARGE SCALE GENOMIC DNA]</scope>
    <source>
        <strain evidence="2">BABL1</strain>
    </source>
</reference>
<dbReference type="EMBL" id="HG793133">
    <property type="protein sequence ID" value="CDK30949.1"/>
    <property type="molecule type" value="Genomic_DNA"/>
</dbReference>
<dbReference type="RefSeq" id="WP_023792873.1">
    <property type="nucleotide sequence ID" value="NC_023003.1"/>
</dbReference>
<keyword evidence="2" id="KW-1185">Reference proteome</keyword>
<gene>
    <name evidence="1" type="ORF">BABL1_gene_83</name>
</gene>
<proteinExistence type="predicted"/>
<dbReference type="HOGENOM" id="CLU_606470_0_0_7"/>
<dbReference type="STRING" id="673862.BABL1_gene_83"/>
<organism evidence="1 2">
    <name type="scientific">Candidatus Babela massiliensis</name>
    <dbReference type="NCBI Taxonomy" id="673862"/>
    <lineage>
        <taxon>Bacteria</taxon>
        <taxon>Candidatus Babelota</taxon>
        <taxon>Candidatus Babeliae</taxon>
        <taxon>Candidatus Babeliales</taxon>
        <taxon>Candidatus Babeliaceae</taxon>
        <taxon>Candidatus Babela</taxon>
    </lineage>
</organism>